<evidence type="ECO:0000256" key="2">
    <source>
        <dbReference type="ARBA" id="ARBA00022723"/>
    </source>
</evidence>
<dbReference type="GO" id="GO:0046872">
    <property type="term" value="F:metal ion binding"/>
    <property type="evidence" value="ECO:0007669"/>
    <property type="project" value="UniProtKB-KW"/>
</dbReference>
<dbReference type="GO" id="GO:0010436">
    <property type="term" value="F:carotenoid dioxygenase activity"/>
    <property type="evidence" value="ECO:0007669"/>
    <property type="project" value="TreeGrafter"/>
</dbReference>
<gene>
    <name evidence="6" type="ORF">HCN44_002187</name>
</gene>
<protein>
    <recommendedName>
        <fullName evidence="8">Carotenoid isomerooxygenase</fullName>
    </recommendedName>
</protein>
<proteinExistence type="inferred from homology"/>
<comment type="cofactor">
    <cofactor evidence="5">
        <name>Fe(2+)</name>
        <dbReference type="ChEBI" id="CHEBI:29033"/>
    </cofactor>
    <text evidence="5">Binds 1 Fe(2+) ion per subunit.</text>
</comment>
<evidence type="ECO:0008006" key="8">
    <source>
        <dbReference type="Google" id="ProtNLM"/>
    </source>
</evidence>
<comment type="similarity">
    <text evidence="1">Belongs to the carotenoid oxygenase family.</text>
</comment>
<evidence type="ECO:0000313" key="7">
    <source>
        <dbReference type="Proteomes" id="UP000639338"/>
    </source>
</evidence>
<reference evidence="6 7" key="1">
    <citation type="submission" date="2020-08" db="EMBL/GenBank/DDBJ databases">
        <title>Aphidius gifuensis genome sequencing and assembly.</title>
        <authorList>
            <person name="Du Z."/>
        </authorList>
    </citation>
    <scope>NUCLEOTIDE SEQUENCE [LARGE SCALE GENOMIC DNA]</scope>
    <source>
        <strain evidence="6">YNYX2018</strain>
        <tissue evidence="6">Adults</tissue>
    </source>
</reference>
<dbReference type="GO" id="GO:0042574">
    <property type="term" value="P:retinal metabolic process"/>
    <property type="evidence" value="ECO:0007669"/>
    <property type="project" value="TreeGrafter"/>
</dbReference>
<keyword evidence="3" id="KW-0560">Oxidoreductase</keyword>
<feature type="binding site" evidence="5">
    <location>
        <position position="344"/>
    </location>
    <ligand>
        <name>Fe cation</name>
        <dbReference type="ChEBI" id="CHEBI:24875"/>
        <note>catalytic</note>
    </ligand>
</feature>
<sequence length="571" mass="65885">MSSEKFQVINHYLNQRYKKHDIKNENKLLQNKNNDDYYWPNTDSTIWMRSCENETIKPISGKITGKIPNWIKGSLLRNGPGCLKVGDYTFEHLFDSSALLHRFHINNGKITYQNRFIQTNVYKKNKQAQRIVLTEFGTRSVPDPCQTIFKRVSAIFDPEENMTDNSMISIYPFGDDYYTFNETPFAHRISPETLETKDRVYLTDHVNIVNHTSHPHVMPDGGVYNIGMGYNKSGPVYTIVHFPNIDNNSKTMFDNAKIISKIPARWKLNPAYMHTFGITDNFFIIIEQPLAISLINMLGAQLKNKPLATCLKWHDDENTLFHIISRKNGKIVKTFTAEAFFFFHIINQYESKNSDKITIDICCYRDANMLDCMYVDAMKNMHKNPNYAQLFRGRPLRFILPMNNKFTTDKEINTDNVFKKKSSAHKLDNGSVFIKPELLCNLGCETPRYNQTYLGKKYRYFYAISTDVDVENPGAVIKVDTKTKKRKIFYEKNLYPSEPIFVPRPDAKDEDDGVILCAGVFGQEQETDVCLLILDAKNLDEVGRSTFSTPGPIPKCLHGWFAPDKISTDTK</sequence>
<evidence type="ECO:0000256" key="3">
    <source>
        <dbReference type="ARBA" id="ARBA00023002"/>
    </source>
</evidence>
<evidence type="ECO:0000313" key="6">
    <source>
        <dbReference type="EMBL" id="KAF7994223.1"/>
    </source>
</evidence>
<keyword evidence="2 5" id="KW-0479">Metal-binding</keyword>
<dbReference type="AlphaFoldDB" id="A0A834XXP3"/>
<name>A0A834XXP3_APHGI</name>
<organism evidence="6 7">
    <name type="scientific">Aphidius gifuensis</name>
    <name type="common">Parasitoid wasp</name>
    <dbReference type="NCBI Taxonomy" id="684658"/>
    <lineage>
        <taxon>Eukaryota</taxon>
        <taxon>Metazoa</taxon>
        <taxon>Ecdysozoa</taxon>
        <taxon>Arthropoda</taxon>
        <taxon>Hexapoda</taxon>
        <taxon>Insecta</taxon>
        <taxon>Pterygota</taxon>
        <taxon>Neoptera</taxon>
        <taxon>Endopterygota</taxon>
        <taxon>Hymenoptera</taxon>
        <taxon>Apocrita</taxon>
        <taxon>Ichneumonoidea</taxon>
        <taxon>Braconidae</taxon>
        <taxon>Aphidiinae</taxon>
        <taxon>Aphidius</taxon>
    </lineage>
</organism>
<evidence type="ECO:0000256" key="5">
    <source>
        <dbReference type="PIRSR" id="PIRSR604294-1"/>
    </source>
</evidence>
<comment type="caution">
    <text evidence="6">The sequence shown here is derived from an EMBL/GenBank/DDBJ whole genome shotgun (WGS) entry which is preliminary data.</text>
</comment>
<keyword evidence="7" id="KW-1185">Reference proteome</keyword>
<keyword evidence="4 5" id="KW-0408">Iron</keyword>
<accession>A0A834XXP3</accession>
<dbReference type="GO" id="GO:0003834">
    <property type="term" value="F:beta-carotene 15,15'-dioxygenase activity"/>
    <property type="evidence" value="ECO:0007669"/>
    <property type="project" value="TreeGrafter"/>
</dbReference>
<dbReference type="InterPro" id="IPR004294">
    <property type="entry name" value="Carotenoid_Oase"/>
</dbReference>
<feature type="binding site" evidence="5">
    <location>
        <position position="274"/>
    </location>
    <ligand>
        <name>Fe cation</name>
        <dbReference type="ChEBI" id="CHEBI:24875"/>
        <note>catalytic</note>
    </ligand>
</feature>
<dbReference type="Pfam" id="PF03055">
    <property type="entry name" value="RPE65"/>
    <property type="match status" value="1"/>
</dbReference>
<dbReference type="GO" id="GO:0016121">
    <property type="term" value="P:carotene catabolic process"/>
    <property type="evidence" value="ECO:0007669"/>
    <property type="project" value="TreeGrafter"/>
</dbReference>
<feature type="binding site" evidence="5">
    <location>
        <position position="214"/>
    </location>
    <ligand>
        <name>Fe cation</name>
        <dbReference type="ChEBI" id="CHEBI:24875"/>
        <note>catalytic</note>
    </ligand>
</feature>
<evidence type="ECO:0000256" key="4">
    <source>
        <dbReference type="ARBA" id="ARBA00023004"/>
    </source>
</evidence>
<dbReference type="PANTHER" id="PTHR10543:SF24">
    <property type="entry name" value="CAROTENOID ISOMEROOXYGENASE"/>
    <property type="match status" value="1"/>
</dbReference>
<feature type="binding site" evidence="5">
    <location>
        <position position="558"/>
    </location>
    <ligand>
        <name>Fe cation</name>
        <dbReference type="ChEBI" id="CHEBI:24875"/>
        <note>catalytic</note>
    </ligand>
</feature>
<dbReference type="EMBL" id="JACMRX010000002">
    <property type="protein sequence ID" value="KAF7994223.1"/>
    <property type="molecule type" value="Genomic_DNA"/>
</dbReference>
<dbReference type="OrthoDB" id="1069523at2759"/>
<dbReference type="PANTHER" id="PTHR10543">
    <property type="entry name" value="BETA-CAROTENE DIOXYGENASE"/>
    <property type="match status" value="1"/>
</dbReference>
<dbReference type="Proteomes" id="UP000639338">
    <property type="component" value="Unassembled WGS sequence"/>
</dbReference>
<evidence type="ECO:0000256" key="1">
    <source>
        <dbReference type="ARBA" id="ARBA00006787"/>
    </source>
</evidence>